<dbReference type="PRINTS" id="PR00474">
    <property type="entry name" value="GLU5KINASE"/>
</dbReference>
<dbReference type="InterPro" id="IPR001048">
    <property type="entry name" value="Asp/Glu/Uridylate_kinase"/>
</dbReference>
<evidence type="ECO:0000256" key="5">
    <source>
        <dbReference type="ARBA" id="ARBA00022741"/>
    </source>
</evidence>
<dbReference type="InterPro" id="IPR041739">
    <property type="entry name" value="G5K_ProB"/>
</dbReference>
<dbReference type="PIRSF" id="PIRSF000729">
    <property type="entry name" value="GK"/>
    <property type="match status" value="1"/>
</dbReference>
<evidence type="ECO:0000256" key="4">
    <source>
        <dbReference type="ARBA" id="ARBA00022679"/>
    </source>
</evidence>
<comment type="similarity">
    <text evidence="8">Belongs to the glutamate 5-kinase family.</text>
</comment>
<evidence type="ECO:0000256" key="7">
    <source>
        <dbReference type="ARBA" id="ARBA00022840"/>
    </source>
</evidence>
<keyword evidence="5 8" id="KW-0547">Nucleotide-binding</keyword>
<dbReference type="PANTHER" id="PTHR43654:SF1">
    <property type="entry name" value="ISOPENTENYL PHOSPHATE KINASE"/>
    <property type="match status" value="1"/>
</dbReference>
<dbReference type="InterPro" id="IPR036393">
    <property type="entry name" value="AceGlu_kinase-like_sf"/>
</dbReference>
<feature type="binding site" evidence="8">
    <location>
        <position position="52"/>
    </location>
    <ligand>
        <name>substrate</name>
    </ligand>
</feature>
<evidence type="ECO:0000259" key="9">
    <source>
        <dbReference type="Pfam" id="PF00696"/>
    </source>
</evidence>
<proteinExistence type="inferred from homology"/>
<dbReference type="HAMAP" id="MF_00456">
    <property type="entry name" value="ProB"/>
    <property type="match status" value="1"/>
</dbReference>
<dbReference type="AlphaFoldDB" id="D2DXX2"/>
<evidence type="ECO:0000256" key="3">
    <source>
        <dbReference type="ARBA" id="ARBA00022650"/>
    </source>
</evidence>
<dbReference type="NCBIfam" id="TIGR01027">
    <property type="entry name" value="proB"/>
    <property type="match status" value="1"/>
</dbReference>
<keyword evidence="3 8" id="KW-0641">Proline biosynthesis</keyword>
<comment type="subcellular location">
    <subcellularLocation>
        <location evidence="8">Cytoplasm</location>
    </subcellularLocation>
</comment>
<dbReference type="Gene3D" id="3.40.1160.10">
    <property type="entry name" value="Acetylglutamate kinase-like"/>
    <property type="match status" value="1"/>
</dbReference>
<keyword evidence="2 8" id="KW-0028">Amino-acid biosynthesis</keyword>
<keyword evidence="4 8" id="KW-0808">Transferase</keyword>
<comment type="catalytic activity">
    <reaction evidence="8">
        <text>L-glutamate + ATP = L-glutamyl 5-phosphate + ADP</text>
        <dbReference type="Rhea" id="RHEA:14877"/>
        <dbReference type="ChEBI" id="CHEBI:29985"/>
        <dbReference type="ChEBI" id="CHEBI:30616"/>
        <dbReference type="ChEBI" id="CHEBI:58274"/>
        <dbReference type="ChEBI" id="CHEBI:456216"/>
        <dbReference type="EC" id="2.7.2.11"/>
    </reaction>
</comment>
<dbReference type="GO" id="GO:0004349">
    <property type="term" value="F:glutamate 5-kinase activity"/>
    <property type="evidence" value="ECO:0007669"/>
    <property type="project" value="UniProtKB-UniRule"/>
</dbReference>
<dbReference type="InterPro" id="IPR005715">
    <property type="entry name" value="Glu_5kinase/COase_Synthase"/>
</dbReference>
<evidence type="ECO:0000256" key="1">
    <source>
        <dbReference type="ARBA" id="ARBA00022490"/>
    </source>
</evidence>
<dbReference type="SUPFAM" id="SSF53633">
    <property type="entry name" value="Carbamate kinase-like"/>
    <property type="match status" value="1"/>
</dbReference>
<dbReference type="Pfam" id="PF00696">
    <property type="entry name" value="AA_kinase"/>
    <property type="match status" value="1"/>
</dbReference>
<accession>D2DXX2</accession>
<protein>
    <recommendedName>
        <fullName evidence="8">Glutamate 5-kinase</fullName>
        <ecNumber evidence="8">2.7.2.11</ecNumber>
    </recommendedName>
    <alternativeName>
        <fullName evidence="8">Gamma-glutamyl kinase</fullName>
        <shortName evidence="8">GK</shortName>
    </alternativeName>
</protein>
<dbReference type="EMBL" id="FJ872375">
    <property type="protein sequence ID" value="ACO70945.1"/>
    <property type="molecule type" value="Genomic_DNA"/>
</dbReference>
<keyword evidence="7 8" id="KW-0067">ATP-binding</keyword>
<evidence type="ECO:0000313" key="10">
    <source>
        <dbReference type="EMBL" id="ACO70945.1"/>
    </source>
</evidence>
<dbReference type="UniPathway" id="UPA00098">
    <property type="reaction ID" value="UER00359"/>
</dbReference>
<comment type="function">
    <text evidence="8">Catalyzes the transfer of a phosphate group to glutamate to form L-glutamate 5-phosphate.</text>
</comment>
<reference evidence="10" key="1">
    <citation type="journal article" date="2010" name="FEMS Microbiol. Ecol.">
        <title>Phylogenetic and metagenomic analysis of Verrucomicrobia in former agricultural grassland soil.</title>
        <authorList>
            <person name="Kielak A."/>
            <person name="Rodrigues J.L.M."/>
            <person name="Kuramae E.E."/>
            <person name="Chain P.S.G."/>
            <person name="van Veen J.A."/>
            <person name="Kowalchuk G.A."/>
        </authorList>
    </citation>
    <scope>NUCLEOTIDE SEQUENCE</scope>
</reference>
<gene>
    <name evidence="8" type="primary">proB</name>
</gene>
<dbReference type="InterPro" id="IPR001057">
    <property type="entry name" value="Glu/AcGlu_kinase"/>
</dbReference>
<comment type="caution">
    <text evidence="8">Lacks conserved residue(s) required for the propagation of feature annotation.</text>
</comment>
<organism evidence="10">
    <name type="scientific">uncultured Verrucomicrobiota bacterium</name>
    <dbReference type="NCBI Taxonomy" id="156588"/>
    <lineage>
        <taxon>Bacteria</taxon>
        <taxon>Pseudomonadati</taxon>
        <taxon>Verrucomicrobiota</taxon>
        <taxon>environmental samples</taxon>
    </lineage>
</organism>
<comment type="pathway">
    <text evidence="8">Amino-acid biosynthesis; L-proline biosynthesis; L-glutamate 5-semialdehyde from L-glutamate: step 1/2.</text>
</comment>
<dbReference type="PANTHER" id="PTHR43654">
    <property type="entry name" value="GLUTAMATE 5-KINASE"/>
    <property type="match status" value="1"/>
</dbReference>
<dbReference type="InterPro" id="IPR011529">
    <property type="entry name" value="Glu_5kinase"/>
</dbReference>
<dbReference type="GO" id="GO:0055129">
    <property type="term" value="P:L-proline biosynthetic process"/>
    <property type="evidence" value="ECO:0007669"/>
    <property type="project" value="UniProtKB-UniRule"/>
</dbReference>
<dbReference type="EC" id="2.7.2.11" evidence="8"/>
<dbReference type="GO" id="GO:0005829">
    <property type="term" value="C:cytosol"/>
    <property type="evidence" value="ECO:0007669"/>
    <property type="project" value="TreeGrafter"/>
</dbReference>
<dbReference type="CDD" id="cd04242">
    <property type="entry name" value="AAK_G5K_ProB"/>
    <property type="match status" value="1"/>
</dbReference>
<feature type="domain" description="Aspartate/glutamate/uridylate kinase" evidence="9">
    <location>
        <begin position="6"/>
        <end position="230"/>
    </location>
</feature>
<dbReference type="FunFam" id="3.40.1160.10:FF:000006">
    <property type="entry name" value="Glutamate 5-kinase"/>
    <property type="match status" value="1"/>
</dbReference>
<keyword evidence="1 8" id="KW-0963">Cytoplasm</keyword>
<keyword evidence="6 8" id="KW-0418">Kinase</keyword>
<evidence type="ECO:0000256" key="8">
    <source>
        <dbReference type="HAMAP-Rule" id="MF_00456"/>
    </source>
</evidence>
<sequence>MASHRKRIVLKFGSGILATPRGTNLDQRQFVRLTREIAALVESGNEVLVVSSGAVAAGLGAMGLRERPDDLAARQACAAVGQGRLMATYTEHFQKHQLTVAQLLLTHGDLDSRIAYSNIRTTINRLLASRVVPIINENDTVAVEELKFGDNDRLSAEVAILAEAELLILLTSVDGLLDAKGRTISRVDDIEKVERFVREEKGRLSVGGMASKLQAVKAAVEAGIPTVIASGRKAGRIVRAAAGQPAGTYFPPLVPLRAQ</sequence>
<feature type="binding site" evidence="8">
    <location>
        <position position="151"/>
    </location>
    <ligand>
        <name>substrate</name>
    </ligand>
</feature>
<evidence type="ECO:0000256" key="2">
    <source>
        <dbReference type="ARBA" id="ARBA00022605"/>
    </source>
</evidence>
<dbReference type="GO" id="GO:0005524">
    <property type="term" value="F:ATP binding"/>
    <property type="evidence" value="ECO:0007669"/>
    <property type="project" value="UniProtKB-KW"/>
</dbReference>
<feature type="binding site" evidence="8">
    <location>
        <position position="11"/>
    </location>
    <ligand>
        <name>ATP</name>
        <dbReference type="ChEBI" id="CHEBI:30616"/>
    </ligand>
</feature>
<name>D2DXX2_9BACT</name>
<feature type="binding site" evidence="8">
    <location>
        <position position="139"/>
    </location>
    <ligand>
        <name>substrate</name>
    </ligand>
</feature>
<evidence type="ECO:0000256" key="6">
    <source>
        <dbReference type="ARBA" id="ARBA00022777"/>
    </source>
</evidence>